<accession>A0A854Q5A6</accession>
<protein>
    <submittedName>
        <fullName evidence="14">ATP-dependent bile acid transporter</fullName>
    </submittedName>
</protein>
<dbReference type="InterPro" id="IPR027417">
    <property type="entry name" value="P-loop_NTPase"/>
</dbReference>
<evidence type="ECO:0000256" key="2">
    <source>
        <dbReference type="ARBA" id="ARBA00022448"/>
    </source>
</evidence>
<keyword evidence="6" id="KW-0067">ATP-binding</keyword>
<dbReference type="Gene3D" id="1.20.1560.10">
    <property type="entry name" value="ABC transporter type 1, transmembrane domain"/>
    <property type="match status" value="2"/>
</dbReference>
<gene>
    <name evidence="14" type="ORF">C361_05625</name>
</gene>
<dbReference type="FunFam" id="3.40.50.300:FF:000825">
    <property type="entry name" value="ABC bile acid transporter"/>
    <property type="match status" value="1"/>
</dbReference>
<dbReference type="InterPro" id="IPR044726">
    <property type="entry name" value="ABCC_6TM_D2"/>
</dbReference>
<evidence type="ECO:0000256" key="10">
    <source>
        <dbReference type="SAM" id="MobiDB-lite"/>
    </source>
</evidence>
<dbReference type="EMBL" id="AMKT01000073">
    <property type="protein sequence ID" value="OXG14917.1"/>
    <property type="molecule type" value="Genomic_DNA"/>
</dbReference>
<dbReference type="PANTHER" id="PTHR24223">
    <property type="entry name" value="ATP-BINDING CASSETTE SUB-FAMILY C"/>
    <property type="match status" value="1"/>
</dbReference>
<sequence>MSMPSYNASMYVSETETLLPHSPPSPRFFSSSGQYTDNDHDHPVQIDSFLHNVKVCKSALGASLLGTFVMEIWHLSMSVAEVGHWRHSGTQHKAIEATMWADILGTTIICFLSVLYIASLLKPITVLYVFLSPQIQNSSLHRSLCTTTFTFILFLLISHSSPGVTYTVWTHLSSPRLSDPMAEGVYHLRTMGLILALSSVGFMRRGPKMYFPPPRLGTGFGLNTEPEEESTKKNGSDIGGYGEDGDQNHDEDRRKGVVVKLTPAQAIDDPLASAVSAITIERQRLSPKVPEEPKSNVFDYNNSSMINFVLLTYIAPLAIRSAHVASLHQSDLPILEDETRNSGVYETAFASNSASQTKLIGLKRMVGSKTTTSWQLVKTLWVGMGWTVFISFVLETTRNLISFIQIAALHEIIQSFKQSPGEDKSYAYLMFWAMFFGQTVEVLLSAYCCVRENYMLHIPVRMNISSIILAKILRTTDAKALEAHNTIDSNSDNGKERKGTKEKKTSEARGRSQVMNLLAIDTNTVASHATHTWSFTNGITTLIIGASMLYGMLGVSAFVGIACVPLSTPLTWLVAKLIYRCDIEWARARDARTGALKEFLLGIKVIKLNAFEPYFMHRISKLRAHEVKWQRWRFTLGTAFNVLADQLPILSILITFAFHTKIMGRPLDAPTAFVALNIFNRVKDGLQTFPQIIQTFLSCKVSLDRLSRYLSQPEIDDDRSESVSRRIICRDATITWPVGEGIDKGDTVRFKLEGLDLKVPEGRLSLLCGPLGSGKTLLLRAFLGEAKVEKGSVLAPKSLPDATPILLDNEIEATIHWTAEHWLDDSIAYAPQQSFIRHGTLRDNILFGQPMWRERYQEALRQAALLPDLEILEDGDMTEVGENGVTLSGGQKARVNLARCIYSRALTIYLDDILSAVDAHTAQFIYQECLQGSLLRNRTVVLVTHHVRLVLPAASYVISLNAEGRIDQACSPSQIDLNILSEFAPNSPINSEDIKPAAQVEMKQPINVGAFDAKTTRKLYQEEQRAVGRVSGSHYFLIFRAAGGIWYWLILAILYGGHRALTMLRIFWLEHWSANPSPEHLNYNLIVYTAIVNFGILIGAFRWIWLYGINNVGFYSRGNRRVHDLIMARLFSAPLQFFEKTPQGRLLNVFGQDMWRLDCNVADDFGRTIMAALAIITSAAVVFFKEPLVTIIAVAFGIPLFWFSGHLNKLRSDIRRLTATASSPLYSLYNEAIDGIVMIRAFGQDKLMMATMKVLNNRERATYLADWTVYNWVSAFIRILTNVVITATSFALIERNISPSQAGLILNFALTVSGGLFGLMEQYSHLEQTFVSAERISQYTTMSEHESEEGVCPPPEWPQQGRIDVRKLSVRYAPDLPQVLKNVSFTVEPGMHVGLVGATGSGKSTLALSLFRAIEYMQGEIMIDGVNISGLILSELRGRLNMVAQDGMLCSGTLREALDVTGGRSDQEIFDALRKVHLISNEMSQEELVENPFANLETYVAIEGTNFSQGQRQLLCLARALLKQSKILVMDEATSSVDFETDSKITAMIKECFMGTTMLVIAHRLATIMQYDMVLVLDQGQIIESGKPRELIHNNQSVFYGLCMAQGKGEYATLCKIAAITG</sequence>
<evidence type="ECO:0000256" key="3">
    <source>
        <dbReference type="ARBA" id="ARBA00022692"/>
    </source>
</evidence>
<dbReference type="Pfam" id="PF00664">
    <property type="entry name" value="ABC_membrane"/>
    <property type="match status" value="2"/>
</dbReference>
<evidence type="ECO:0000313" key="14">
    <source>
        <dbReference type="EMBL" id="OXG14917.1"/>
    </source>
</evidence>
<dbReference type="Gene3D" id="3.40.50.300">
    <property type="entry name" value="P-loop containing nucleotide triphosphate hydrolases"/>
    <property type="match status" value="2"/>
</dbReference>
<feature type="domain" description="ABC transmembrane type-1" evidence="13">
    <location>
        <begin position="509"/>
        <end position="698"/>
    </location>
</feature>
<keyword evidence="8 11" id="KW-0472">Membrane</keyword>
<name>A0A854Q5A6_CRYNE</name>
<feature type="domain" description="ABC transmembrane type-1" evidence="13">
    <location>
        <begin position="1094"/>
        <end position="1328"/>
    </location>
</feature>
<evidence type="ECO:0000256" key="4">
    <source>
        <dbReference type="ARBA" id="ARBA00022737"/>
    </source>
</evidence>
<dbReference type="SMART" id="SM00382">
    <property type="entry name" value="AAA"/>
    <property type="match status" value="2"/>
</dbReference>
<keyword evidence="5" id="KW-0547">Nucleotide-binding</keyword>
<dbReference type="CDD" id="cd03244">
    <property type="entry name" value="ABCC_MRP_domain2"/>
    <property type="match status" value="1"/>
</dbReference>
<keyword evidence="4" id="KW-0677">Repeat</keyword>
<feature type="transmembrane region" description="Helical" evidence="11">
    <location>
        <begin position="373"/>
        <end position="394"/>
    </location>
</feature>
<feature type="transmembrane region" description="Helical" evidence="11">
    <location>
        <begin position="143"/>
        <end position="164"/>
    </location>
</feature>
<keyword evidence="7 11" id="KW-1133">Transmembrane helix</keyword>
<dbReference type="FunFam" id="1.20.1560.10:FF:000223">
    <property type="entry name" value="ATP-dependent bile acid transporter, variant"/>
    <property type="match status" value="1"/>
</dbReference>
<dbReference type="GO" id="GO:0000329">
    <property type="term" value="C:fungal-type vacuole membrane"/>
    <property type="evidence" value="ECO:0007669"/>
    <property type="project" value="TreeGrafter"/>
</dbReference>
<dbReference type="GO" id="GO:0016887">
    <property type="term" value="F:ATP hydrolysis activity"/>
    <property type="evidence" value="ECO:0007669"/>
    <property type="project" value="InterPro"/>
</dbReference>
<evidence type="ECO:0000313" key="15">
    <source>
        <dbReference type="Proteomes" id="UP000199727"/>
    </source>
</evidence>
<feature type="region of interest" description="Disordered" evidence="10">
    <location>
        <begin position="217"/>
        <end position="252"/>
    </location>
</feature>
<evidence type="ECO:0000256" key="11">
    <source>
        <dbReference type="SAM" id="Phobius"/>
    </source>
</evidence>
<feature type="compositionally biased region" description="Basic and acidic residues" evidence="10">
    <location>
        <begin position="493"/>
        <end position="509"/>
    </location>
</feature>
<feature type="domain" description="ABC transporter" evidence="12">
    <location>
        <begin position="718"/>
        <end position="988"/>
    </location>
</feature>
<reference evidence="14 15" key="1">
    <citation type="submission" date="2017-06" db="EMBL/GenBank/DDBJ databases">
        <title>Global population genomics of the pathogenic fungus Cryptococcus neoformans var. grubii.</title>
        <authorList>
            <person name="Cuomo C."/>
            <person name="Litvintseva A."/>
            <person name="Chen Y."/>
            <person name="Young S."/>
            <person name="Zeng Q."/>
            <person name="Chapman S."/>
            <person name="Gujja S."/>
            <person name="Saif S."/>
            <person name="Birren B."/>
        </authorList>
    </citation>
    <scope>NUCLEOTIDE SEQUENCE [LARGE SCALE GENOMIC DNA]</scope>
    <source>
        <strain evidence="14 15">Tu259-1</strain>
    </source>
</reference>
<keyword evidence="9" id="KW-0325">Glycoprotein</keyword>
<evidence type="ECO:0000256" key="1">
    <source>
        <dbReference type="ARBA" id="ARBA00004141"/>
    </source>
</evidence>
<dbReference type="PROSITE" id="PS00211">
    <property type="entry name" value="ABC_TRANSPORTER_1"/>
    <property type="match status" value="2"/>
</dbReference>
<comment type="caution">
    <text evidence="14">The sequence shown here is derived from an EMBL/GenBank/DDBJ whole genome shotgun (WGS) entry which is preliminary data.</text>
</comment>
<dbReference type="SUPFAM" id="SSF90123">
    <property type="entry name" value="ABC transporter transmembrane region"/>
    <property type="match status" value="2"/>
</dbReference>
<evidence type="ECO:0000256" key="8">
    <source>
        <dbReference type="ARBA" id="ARBA00023136"/>
    </source>
</evidence>
<feature type="transmembrane region" description="Helical" evidence="11">
    <location>
        <begin position="1165"/>
        <end position="1184"/>
    </location>
</feature>
<feature type="transmembrane region" description="Helical" evidence="11">
    <location>
        <begin position="103"/>
        <end position="131"/>
    </location>
</feature>
<feature type="transmembrane region" description="Helical" evidence="11">
    <location>
        <begin position="1269"/>
        <end position="1293"/>
    </location>
</feature>
<keyword evidence="3 11" id="KW-0812">Transmembrane</keyword>
<evidence type="ECO:0000259" key="12">
    <source>
        <dbReference type="PROSITE" id="PS50893"/>
    </source>
</evidence>
<dbReference type="Proteomes" id="UP000199727">
    <property type="component" value="Unassembled WGS sequence"/>
</dbReference>
<feature type="transmembrane region" description="Helical" evidence="11">
    <location>
        <begin position="1035"/>
        <end position="1055"/>
    </location>
</feature>
<evidence type="ECO:0000256" key="5">
    <source>
        <dbReference type="ARBA" id="ARBA00022741"/>
    </source>
</evidence>
<dbReference type="PROSITE" id="PS50929">
    <property type="entry name" value="ABC_TM1F"/>
    <property type="match status" value="2"/>
</dbReference>
<proteinExistence type="predicted"/>
<dbReference type="PROSITE" id="PS50893">
    <property type="entry name" value="ABC_TRANSPORTER_2"/>
    <property type="match status" value="2"/>
</dbReference>
<dbReference type="SUPFAM" id="SSF52540">
    <property type="entry name" value="P-loop containing nucleoside triphosphate hydrolases"/>
    <property type="match status" value="2"/>
</dbReference>
<feature type="transmembrane region" description="Helical" evidence="11">
    <location>
        <begin position="1085"/>
        <end position="1107"/>
    </location>
</feature>
<dbReference type="CDD" id="cd18596">
    <property type="entry name" value="ABC_6TM_VMR1_D1_like"/>
    <property type="match status" value="1"/>
</dbReference>
<organism evidence="14 15">
    <name type="scientific">Cryptococcus neoformans Tu259-1</name>
    <dbReference type="NCBI Taxonomy" id="1230072"/>
    <lineage>
        <taxon>Eukaryota</taxon>
        <taxon>Fungi</taxon>
        <taxon>Dikarya</taxon>
        <taxon>Basidiomycota</taxon>
        <taxon>Agaricomycotina</taxon>
        <taxon>Tremellomycetes</taxon>
        <taxon>Tremellales</taxon>
        <taxon>Cryptococcaceae</taxon>
        <taxon>Cryptococcus</taxon>
        <taxon>Cryptococcus neoformans species complex</taxon>
    </lineage>
</organism>
<dbReference type="InterPro" id="IPR050173">
    <property type="entry name" value="ABC_transporter_C-like"/>
</dbReference>
<dbReference type="CDD" id="cd03250">
    <property type="entry name" value="ABCC_MRP_domain1"/>
    <property type="match status" value="1"/>
</dbReference>
<dbReference type="InterPro" id="IPR017871">
    <property type="entry name" value="ABC_transporter-like_CS"/>
</dbReference>
<evidence type="ECO:0000256" key="9">
    <source>
        <dbReference type="ARBA" id="ARBA00023180"/>
    </source>
</evidence>
<keyword evidence="2" id="KW-0813">Transport</keyword>
<dbReference type="GO" id="GO:0140359">
    <property type="term" value="F:ABC-type transporter activity"/>
    <property type="evidence" value="ECO:0007669"/>
    <property type="project" value="InterPro"/>
</dbReference>
<feature type="transmembrane region" description="Helical" evidence="11">
    <location>
        <begin position="426"/>
        <end position="450"/>
    </location>
</feature>
<dbReference type="CDD" id="cd18580">
    <property type="entry name" value="ABC_6TM_ABCC_D2"/>
    <property type="match status" value="1"/>
</dbReference>
<dbReference type="Pfam" id="PF00005">
    <property type="entry name" value="ABC_tran"/>
    <property type="match status" value="2"/>
</dbReference>
<feature type="domain" description="ABC transporter" evidence="12">
    <location>
        <begin position="1365"/>
        <end position="1604"/>
    </location>
</feature>
<dbReference type="PANTHER" id="PTHR24223:SF353">
    <property type="entry name" value="ABC TRANSPORTER ATP-BINDING PROTEIN_PERMEASE VMR1-RELATED"/>
    <property type="match status" value="1"/>
</dbReference>
<dbReference type="GO" id="GO:0005524">
    <property type="term" value="F:ATP binding"/>
    <property type="evidence" value="ECO:0007669"/>
    <property type="project" value="UniProtKB-KW"/>
</dbReference>
<evidence type="ECO:0000256" key="6">
    <source>
        <dbReference type="ARBA" id="ARBA00022840"/>
    </source>
</evidence>
<dbReference type="InterPro" id="IPR036640">
    <property type="entry name" value="ABC1_TM_sf"/>
</dbReference>
<dbReference type="OrthoDB" id="6500128at2759"/>
<feature type="transmembrane region" description="Helical" evidence="11">
    <location>
        <begin position="1190"/>
        <end position="1207"/>
    </location>
</feature>
<evidence type="ECO:0000259" key="13">
    <source>
        <dbReference type="PROSITE" id="PS50929"/>
    </source>
</evidence>
<evidence type="ECO:0000256" key="7">
    <source>
        <dbReference type="ARBA" id="ARBA00022989"/>
    </source>
</evidence>
<comment type="subcellular location">
    <subcellularLocation>
        <location evidence="1">Membrane</location>
        <topology evidence="1">Multi-pass membrane protein</topology>
    </subcellularLocation>
</comment>
<dbReference type="InterPro" id="IPR003439">
    <property type="entry name" value="ABC_transporter-like_ATP-bd"/>
</dbReference>
<feature type="region of interest" description="Disordered" evidence="10">
    <location>
        <begin position="484"/>
        <end position="509"/>
    </location>
</feature>
<feature type="transmembrane region" description="Helical" evidence="11">
    <location>
        <begin position="184"/>
        <end position="203"/>
    </location>
</feature>
<dbReference type="InterPro" id="IPR011527">
    <property type="entry name" value="ABC1_TM_dom"/>
</dbReference>
<dbReference type="InterPro" id="IPR003593">
    <property type="entry name" value="AAA+_ATPase"/>
</dbReference>
<dbReference type="FunFam" id="3.40.50.300:FF:001354">
    <property type="entry name" value="ATP-binding cassette (ABC) transporter, putative"/>
    <property type="match status" value="1"/>
</dbReference>